<proteinExistence type="predicted"/>
<gene>
    <name evidence="2" type="ORF">PCOR1329_LOCUS42088</name>
</gene>
<evidence type="ECO:0000256" key="1">
    <source>
        <dbReference type="SAM" id="MobiDB-lite"/>
    </source>
</evidence>
<reference evidence="2" key="1">
    <citation type="submission" date="2023-10" db="EMBL/GenBank/DDBJ databases">
        <authorList>
            <person name="Chen Y."/>
            <person name="Shah S."/>
            <person name="Dougan E. K."/>
            <person name="Thang M."/>
            <person name="Chan C."/>
        </authorList>
    </citation>
    <scope>NUCLEOTIDE SEQUENCE [LARGE SCALE GENOMIC DNA]</scope>
</reference>
<keyword evidence="3" id="KW-1185">Reference proteome</keyword>
<dbReference type="Proteomes" id="UP001189429">
    <property type="component" value="Unassembled WGS sequence"/>
</dbReference>
<feature type="non-terminal residue" evidence="2">
    <location>
        <position position="214"/>
    </location>
</feature>
<evidence type="ECO:0000313" key="2">
    <source>
        <dbReference type="EMBL" id="CAK0849393.1"/>
    </source>
</evidence>
<name>A0ABN9TT84_9DINO</name>
<organism evidence="2 3">
    <name type="scientific">Prorocentrum cordatum</name>
    <dbReference type="NCBI Taxonomy" id="2364126"/>
    <lineage>
        <taxon>Eukaryota</taxon>
        <taxon>Sar</taxon>
        <taxon>Alveolata</taxon>
        <taxon>Dinophyceae</taxon>
        <taxon>Prorocentrales</taxon>
        <taxon>Prorocentraceae</taxon>
        <taxon>Prorocentrum</taxon>
    </lineage>
</organism>
<protein>
    <recommendedName>
        <fullName evidence="4">Tubulin-specific chaperone A</fullName>
    </recommendedName>
</protein>
<feature type="region of interest" description="Disordered" evidence="1">
    <location>
        <begin position="64"/>
        <end position="99"/>
    </location>
</feature>
<evidence type="ECO:0000313" key="3">
    <source>
        <dbReference type="Proteomes" id="UP001189429"/>
    </source>
</evidence>
<dbReference type="EMBL" id="CAUYUJ010015056">
    <property type="protein sequence ID" value="CAK0849393.1"/>
    <property type="molecule type" value="Genomic_DNA"/>
</dbReference>
<sequence length="214" mass="23516">MVAAALRTLSGGAPLAVAEVVELDEVEQELDQRLEMIKPELRARVPTGARRARRNLGEHALLGQGKEAIEEAGRTPQRSQRHGRGKQRKVGECDESASTGSLDSDALLMKLDGIISEMEVRGDRTKLEGIVNPTLVGYKNKALENAESTDRGLERDRDLFDIAWKWAAAVADYQDKLEEAAENRQAAMEATTQAGLADKFMEAVKQKSDEMGEQ</sequence>
<feature type="compositionally biased region" description="Basic residues" evidence="1">
    <location>
        <begin position="79"/>
        <end position="88"/>
    </location>
</feature>
<accession>A0ABN9TT84</accession>
<comment type="caution">
    <text evidence="2">The sequence shown here is derived from an EMBL/GenBank/DDBJ whole genome shotgun (WGS) entry which is preliminary data.</text>
</comment>
<evidence type="ECO:0008006" key="4">
    <source>
        <dbReference type="Google" id="ProtNLM"/>
    </source>
</evidence>